<dbReference type="GeneID" id="19892921"/>
<dbReference type="InParanoid" id="J4KKV9"/>
<dbReference type="STRING" id="655819.J4KKV9"/>
<dbReference type="HOGENOM" id="CLU_043858_0_0_1"/>
<reference evidence="1 2" key="1">
    <citation type="journal article" date="2012" name="Sci. Rep.">
        <title>Genomic perspectives on the evolution of fungal entomopathogenicity in Beauveria bassiana.</title>
        <authorList>
            <person name="Xiao G."/>
            <person name="Ying S.H."/>
            <person name="Zheng P."/>
            <person name="Wang Z.L."/>
            <person name="Zhang S."/>
            <person name="Xie X.Q."/>
            <person name="Shang Y."/>
            <person name="St Leger R.J."/>
            <person name="Zhao G.P."/>
            <person name="Wang C."/>
            <person name="Feng M.G."/>
        </authorList>
    </citation>
    <scope>NUCLEOTIDE SEQUENCE [LARGE SCALE GENOMIC DNA]</scope>
    <source>
        <strain evidence="1 2">ARSEF 2860</strain>
    </source>
</reference>
<dbReference type="OrthoDB" id="2104739at2759"/>
<organism evidence="1 2">
    <name type="scientific">Beauveria bassiana (strain ARSEF 2860)</name>
    <name type="common">White muscardine disease fungus</name>
    <name type="synonym">Tritirachium shiotae</name>
    <dbReference type="NCBI Taxonomy" id="655819"/>
    <lineage>
        <taxon>Eukaryota</taxon>
        <taxon>Fungi</taxon>
        <taxon>Dikarya</taxon>
        <taxon>Ascomycota</taxon>
        <taxon>Pezizomycotina</taxon>
        <taxon>Sordariomycetes</taxon>
        <taxon>Hypocreomycetidae</taxon>
        <taxon>Hypocreales</taxon>
        <taxon>Cordycipitaceae</taxon>
        <taxon>Beauveria</taxon>
    </lineage>
</organism>
<gene>
    <name evidence="1" type="ORF">BBA_09909</name>
</gene>
<proteinExistence type="predicted"/>
<sequence>MHVPYTLAKKRHCAGEVISHDKLMLRHDHLEAREQEAQEGKILDDEGDSIEDDNISHLDVAHNLPHLLVRVRSETEELSESKKTALEILKMFDNDVAHLTNGADVDQPHNAITLTLDLHRALGISTSTARKSPTARIPMKSGHFEGLDSRECCLSQGRCTSADQSINPPAPRLLALHRAIGHILHLSGAGEHIDDIFRKLEDRMVQCDGSTPLAELVS</sequence>
<keyword evidence="2" id="KW-1185">Reference proteome</keyword>
<dbReference type="RefSeq" id="XP_008603228.1">
    <property type="nucleotide sequence ID" value="XM_008605006.1"/>
</dbReference>
<accession>J4KKV9</accession>
<name>J4KKV9_BEAB2</name>
<evidence type="ECO:0000313" key="2">
    <source>
        <dbReference type="Proteomes" id="UP000002762"/>
    </source>
</evidence>
<dbReference type="EMBL" id="JH725223">
    <property type="protein sequence ID" value="EJP61134.1"/>
    <property type="molecule type" value="Genomic_DNA"/>
</dbReference>
<protein>
    <submittedName>
        <fullName evidence="1">Uncharacterized protein</fullName>
    </submittedName>
</protein>
<evidence type="ECO:0000313" key="1">
    <source>
        <dbReference type="EMBL" id="EJP61134.1"/>
    </source>
</evidence>
<dbReference type="AlphaFoldDB" id="J4KKV9"/>
<dbReference type="Proteomes" id="UP000002762">
    <property type="component" value="Unassembled WGS sequence"/>
</dbReference>